<dbReference type="EMBL" id="PVZS01000011">
    <property type="protein sequence ID" value="PSC04750.1"/>
    <property type="molecule type" value="Genomic_DNA"/>
</dbReference>
<protein>
    <submittedName>
        <fullName evidence="2">Aryl-sulfate sulfotransferase</fullName>
    </submittedName>
</protein>
<dbReference type="OrthoDB" id="5458732at2"/>
<dbReference type="InterPro" id="IPR027373">
    <property type="entry name" value="RHH_dom"/>
</dbReference>
<dbReference type="InterPro" id="IPR038268">
    <property type="entry name" value="RHH_sf"/>
</dbReference>
<dbReference type="Pfam" id="PF13467">
    <property type="entry name" value="RHH_4"/>
    <property type="match status" value="1"/>
</dbReference>
<accession>A0A2T1HSX1</accession>
<name>A0A2T1HSX1_9HYPH</name>
<keyword evidence="2" id="KW-0808">Transferase</keyword>
<gene>
    <name evidence="2" type="ORF">SLNSH_11670</name>
</gene>
<dbReference type="AlphaFoldDB" id="A0A2T1HSX1"/>
<dbReference type="GO" id="GO:0016740">
    <property type="term" value="F:transferase activity"/>
    <property type="evidence" value="ECO:0007669"/>
    <property type="project" value="UniProtKB-KW"/>
</dbReference>
<evidence type="ECO:0000259" key="1">
    <source>
        <dbReference type="Pfam" id="PF13467"/>
    </source>
</evidence>
<evidence type="ECO:0000313" key="3">
    <source>
        <dbReference type="Proteomes" id="UP000239772"/>
    </source>
</evidence>
<dbReference type="Proteomes" id="UP000239772">
    <property type="component" value="Unassembled WGS sequence"/>
</dbReference>
<evidence type="ECO:0000313" key="2">
    <source>
        <dbReference type="EMBL" id="PSC04750.1"/>
    </source>
</evidence>
<proteinExistence type="predicted"/>
<dbReference type="RefSeq" id="WP_106337176.1">
    <property type="nucleotide sequence ID" value="NZ_PVZS01000011.1"/>
</dbReference>
<sequence>MCRMFASLPEEHYAYQTRSVRLGGHATSIRLEAAFWNILEEIAARQEVSLGKFLTKLHDEVLAFRGEPHNFTSLLRCACLTYVADVRGEAGAEAELRRQAARDFMDPFTGPAAVAAE</sequence>
<organism evidence="2 3">
    <name type="scientific">Alsobacter soli</name>
    <dbReference type="NCBI Taxonomy" id="2109933"/>
    <lineage>
        <taxon>Bacteria</taxon>
        <taxon>Pseudomonadati</taxon>
        <taxon>Pseudomonadota</taxon>
        <taxon>Alphaproteobacteria</taxon>
        <taxon>Hyphomicrobiales</taxon>
        <taxon>Alsobacteraceae</taxon>
        <taxon>Alsobacter</taxon>
    </lineage>
</organism>
<comment type="caution">
    <text evidence="2">The sequence shown here is derived from an EMBL/GenBank/DDBJ whole genome shotgun (WGS) entry which is preliminary data.</text>
</comment>
<keyword evidence="3" id="KW-1185">Reference proteome</keyword>
<dbReference type="Gene3D" id="1.10.3990.20">
    <property type="entry name" value="protein bp1543"/>
    <property type="match status" value="1"/>
</dbReference>
<feature type="domain" description="Ribbon-helix-helix" evidence="1">
    <location>
        <begin position="16"/>
        <end position="82"/>
    </location>
</feature>
<reference evidence="3" key="1">
    <citation type="submission" date="2018-03" db="EMBL/GenBank/DDBJ databases">
        <authorList>
            <person name="Sun L."/>
            <person name="Liu H."/>
            <person name="Chen W."/>
            <person name="Huang K."/>
            <person name="Liu W."/>
            <person name="Gao X."/>
        </authorList>
    </citation>
    <scope>NUCLEOTIDE SEQUENCE [LARGE SCALE GENOMIC DNA]</scope>
    <source>
        <strain evidence="3">SH9</strain>
    </source>
</reference>